<evidence type="ECO:0000313" key="11">
    <source>
        <dbReference type="Proteomes" id="UP001206925"/>
    </source>
</evidence>
<dbReference type="Proteomes" id="UP001206925">
    <property type="component" value="Unassembled WGS sequence"/>
</dbReference>
<keyword evidence="11" id="KW-1185">Reference proteome</keyword>
<dbReference type="GO" id="GO:0004497">
    <property type="term" value="F:monooxygenase activity"/>
    <property type="evidence" value="ECO:0007669"/>
    <property type="project" value="UniProtKB-KW"/>
</dbReference>
<feature type="binding site" description="axial binding residue" evidence="8">
    <location>
        <position position="331"/>
    </location>
    <ligand>
        <name>heme</name>
        <dbReference type="ChEBI" id="CHEBI:30413"/>
    </ligand>
    <ligandPart>
        <name>Fe</name>
        <dbReference type="ChEBI" id="CHEBI:18248"/>
    </ligandPart>
</feature>
<feature type="non-terminal residue" evidence="10">
    <location>
        <position position="1"/>
    </location>
</feature>
<evidence type="ECO:0000256" key="2">
    <source>
        <dbReference type="ARBA" id="ARBA00010617"/>
    </source>
</evidence>
<dbReference type="GO" id="GO:0051762">
    <property type="term" value="P:sesquiterpene biosynthetic process"/>
    <property type="evidence" value="ECO:0007669"/>
    <property type="project" value="UniProtKB-ARBA"/>
</dbReference>
<comment type="caution">
    <text evidence="10">The sequence shown here is derived from an EMBL/GenBank/DDBJ whole genome shotgun (WGS) entry which is preliminary data.</text>
</comment>
<dbReference type="PRINTS" id="PR00385">
    <property type="entry name" value="P450"/>
</dbReference>
<dbReference type="PRINTS" id="PR00463">
    <property type="entry name" value="EP450I"/>
</dbReference>
<dbReference type="Pfam" id="PF00067">
    <property type="entry name" value="p450"/>
    <property type="match status" value="1"/>
</dbReference>
<dbReference type="GO" id="GO:0005506">
    <property type="term" value="F:iron ion binding"/>
    <property type="evidence" value="ECO:0007669"/>
    <property type="project" value="InterPro"/>
</dbReference>
<dbReference type="InterPro" id="IPR036396">
    <property type="entry name" value="Cyt_P450_sf"/>
</dbReference>
<evidence type="ECO:0000256" key="5">
    <source>
        <dbReference type="ARBA" id="ARBA00023002"/>
    </source>
</evidence>
<dbReference type="GO" id="GO:0016705">
    <property type="term" value="F:oxidoreductase activity, acting on paired donors, with incorporation or reduction of molecular oxygen"/>
    <property type="evidence" value="ECO:0007669"/>
    <property type="project" value="InterPro"/>
</dbReference>
<name>A0AAD5DAX5_AMBAR</name>
<dbReference type="CDD" id="cd11072">
    <property type="entry name" value="CYP71-like"/>
    <property type="match status" value="1"/>
</dbReference>
<comment type="cofactor">
    <cofactor evidence="1 8">
        <name>heme</name>
        <dbReference type="ChEBI" id="CHEBI:30413"/>
    </cofactor>
</comment>
<keyword evidence="6 8" id="KW-0408">Iron</keyword>
<keyword evidence="5 9" id="KW-0560">Oxidoreductase</keyword>
<dbReference type="Gene3D" id="1.10.630.10">
    <property type="entry name" value="Cytochrome P450"/>
    <property type="match status" value="1"/>
</dbReference>
<dbReference type="EMBL" id="JAMZMK010000523">
    <property type="protein sequence ID" value="KAI7756202.1"/>
    <property type="molecule type" value="Genomic_DNA"/>
</dbReference>
<dbReference type="GO" id="GO:0020037">
    <property type="term" value="F:heme binding"/>
    <property type="evidence" value="ECO:0007669"/>
    <property type="project" value="InterPro"/>
</dbReference>
<evidence type="ECO:0000256" key="3">
    <source>
        <dbReference type="ARBA" id="ARBA00022617"/>
    </source>
</evidence>
<evidence type="ECO:0000256" key="1">
    <source>
        <dbReference type="ARBA" id="ARBA00001971"/>
    </source>
</evidence>
<dbReference type="PANTHER" id="PTHR47955:SF16">
    <property type="entry name" value="CYTOCHROME P450"/>
    <property type="match status" value="1"/>
</dbReference>
<evidence type="ECO:0000256" key="9">
    <source>
        <dbReference type="RuleBase" id="RU000461"/>
    </source>
</evidence>
<proteinExistence type="inferred from homology"/>
<dbReference type="AlphaFoldDB" id="A0AAD5DAX5"/>
<dbReference type="PROSITE" id="PS00086">
    <property type="entry name" value="CYTOCHROME_P450"/>
    <property type="match status" value="1"/>
</dbReference>
<evidence type="ECO:0000256" key="8">
    <source>
        <dbReference type="PIRSR" id="PIRSR602401-1"/>
    </source>
</evidence>
<dbReference type="SUPFAM" id="SSF48264">
    <property type="entry name" value="Cytochrome P450"/>
    <property type="match status" value="1"/>
</dbReference>
<reference evidence="10" key="1">
    <citation type="submission" date="2022-06" db="EMBL/GenBank/DDBJ databases">
        <title>Uncovering the hologenomic basis of an extraordinary plant invasion.</title>
        <authorList>
            <person name="Bieker V.C."/>
            <person name="Martin M.D."/>
            <person name="Gilbert T."/>
            <person name="Hodgins K."/>
            <person name="Battlay P."/>
            <person name="Petersen B."/>
            <person name="Wilson J."/>
        </authorList>
    </citation>
    <scope>NUCLEOTIDE SEQUENCE</scope>
    <source>
        <strain evidence="10">AA19_3_7</strain>
        <tissue evidence="10">Leaf</tissue>
    </source>
</reference>
<keyword evidence="3 8" id="KW-0349">Heme</keyword>
<gene>
    <name evidence="10" type="ORF">M8C21_032408</name>
</gene>
<evidence type="ECO:0000256" key="4">
    <source>
        <dbReference type="ARBA" id="ARBA00022723"/>
    </source>
</evidence>
<dbReference type="InterPro" id="IPR017972">
    <property type="entry name" value="Cyt_P450_CS"/>
</dbReference>
<dbReference type="InterPro" id="IPR002401">
    <property type="entry name" value="Cyt_P450_E_grp-I"/>
</dbReference>
<dbReference type="FunFam" id="1.10.630.10:FF:000126">
    <property type="entry name" value="Predicted protein"/>
    <property type="match status" value="1"/>
</dbReference>
<evidence type="ECO:0000256" key="6">
    <source>
        <dbReference type="ARBA" id="ARBA00023004"/>
    </source>
</evidence>
<organism evidence="10 11">
    <name type="scientific">Ambrosia artemisiifolia</name>
    <name type="common">Common ragweed</name>
    <dbReference type="NCBI Taxonomy" id="4212"/>
    <lineage>
        <taxon>Eukaryota</taxon>
        <taxon>Viridiplantae</taxon>
        <taxon>Streptophyta</taxon>
        <taxon>Embryophyta</taxon>
        <taxon>Tracheophyta</taxon>
        <taxon>Spermatophyta</taxon>
        <taxon>Magnoliopsida</taxon>
        <taxon>eudicotyledons</taxon>
        <taxon>Gunneridae</taxon>
        <taxon>Pentapetalae</taxon>
        <taxon>asterids</taxon>
        <taxon>campanulids</taxon>
        <taxon>Asterales</taxon>
        <taxon>Asteraceae</taxon>
        <taxon>Asteroideae</taxon>
        <taxon>Heliantheae alliance</taxon>
        <taxon>Heliantheae</taxon>
        <taxon>Ambrosia</taxon>
    </lineage>
</organism>
<comment type="similarity">
    <text evidence="2 9">Belongs to the cytochrome P450 family.</text>
</comment>
<keyword evidence="7 9" id="KW-0503">Monooxygenase</keyword>
<accession>A0AAD5DAX5</accession>
<dbReference type="InterPro" id="IPR001128">
    <property type="entry name" value="Cyt_P450"/>
</dbReference>
<evidence type="ECO:0000256" key="7">
    <source>
        <dbReference type="ARBA" id="ARBA00023033"/>
    </source>
</evidence>
<dbReference type="PANTHER" id="PTHR47955">
    <property type="entry name" value="CYTOCHROME P450 FAMILY 71 PROTEIN"/>
    <property type="match status" value="1"/>
</dbReference>
<protein>
    <submittedName>
        <fullName evidence="10">Uncharacterized protein</fullName>
    </submittedName>
</protein>
<sequence>MVLYGCKDISFSPNGEYWRQLKSMVVKHLLSNAQVKSLQNVREKEIGHMIEVLKENYGSVSDISALFDSLTTNIVCMAALGKKNDVLELKTLIKKFFDVFTFFSVGSYVPWLSWVDHLTGLVGRAKNVAREFDEFLEGVIEEHAAKKGGEDAKINDGQDFVDILLNVQKDRTTGFTFQRDTVKAIIMDVFLGGMDTASKTLEWIMTELVRHPRVMKKLQNEVAEICQGKSMITEEDLEKMHYLRAVIQENFRLHMPAALLVPRMATEDVKVMGYDIRAGTQVIVNAWAIGRDPTLWQEPEEFRPERFLKNPFSYKGVHFEWLPFGAGRRSCPGVQFGVAIVELALANVVYRFDVGLPNGVKHEDLDMSETFGLVVHKKSPLLVTATP</sequence>
<evidence type="ECO:0000313" key="10">
    <source>
        <dbReference type="EMBL" id="KAI7756202.1"/>
    </source>
</evidence>
<keyword evidence="4 8" id="KW-0479">Metal-binding</keyword>